<dbReference type="AlphaFoldDB" id="A0A6N6M4I8"/>
<evidence type="ECO:0000313" key="5">
    <source>
        <dbReference type="Proteomes" id="UP000435357"/>
    </source>
</evidence>
<dbReference type="CDD" id="cd05233">
    <property type="entry name" value="SDR_c"/>
    <property type="match status" value="1"/>
</dbReference>
<dbReference type="PRINTS" id="PR00080">
    <property type="entry name" value="SDRFAMILY"/>
</dbReference>
<organism evidence="4 5">
    <name type="scientific">Salibacter halophilus</name>
    <dbReference type="NCBI Taxonomy" id="1803916"/>
    <lineage>
        <taxon>Bacteria</taxon>
        <taxon>Pseudomonadati</taxon>
        <taxon>Bacteroidota</taxon>
        <taxon>Flavobacteriia</taxon>
        <taxon>Flavobacteriales</taxon>
        <taxon>Salibacteraceae</taxon>
        <taxon>Salibacter</taxon>
    </lineage>
</organism>
<protein>
    <submittedName>
        <fullName evidence="4">SDR family oxidoreductase</fullName>
    </submittedName>
</protein>
<evidence type="ECO:0000256" key="2">
    <source>
        <dbReference type="ARBA" id="ARBA00023002"/>
    </source>
</evidence>
<dbReference type="GO" id="GO:0016491">
    <property type="term" value="F:oxidoreductase activity"/>
    <property type="evidence" value="ECO:0007669"/>
    <property type="project" value="UniProtKB-KW"/>
</dbReference>
<name>A0A6N6M4I8_9FLAO</name>
<dbReference type="RefSeq" id="WP_151167287.1">
    <property type="nucleotide sequence ID" value="NZ_WACR01000005.1"/>
</dbReference>
<dbReference type="PANTHER" id="PTHR43669">
    <property type="entry name" value="5-KETO-D-GLUCONATE 5-REDUCTASE"/>
    <property type="match status" value="1"/>
</dbReference>
<sequence>MEIKGKTFLVTGGSSGIGKATAKLLSEKGGKVAITGRNPEKLRKVAEEINALAIHADVASDEDIAKTYETFLEEFGHLDCLVNNAGIGSRQTLTEHEKKNNIKVNKRKELTDLKREDFQAVYDINVMGAAMMGAKAAELFKEQKYGNIVNLGSTASLKGYATGSVYVSSKFALRGMSQCWQAELRPYNVRVIHVNPSEVPTAFGQETREERPEEPSKLTAVEIGHAIVSSLEMDDRGFIPELTVWATNPF</sequence>
<proteinExistence type="inferred from homology"/>
<comment type="caution">
    <text evidence="4">The sequence shown here is derived from an EMBL/GenBank/DDBJ whole genome shotgun (WGS) entry which is preliminary data.</text>
</comment>
<gene>
    <name evidence="4" type="ORF">F3059_06180</name>
</gene>
<reference evidence="4 5" key="1">
    <citation type="submission" date="2019-09" db="EMBL/GenBank/DDBJ databases">
        <title>Genomes of Cryomorphaceae.</title>
        <authorList>
            <person name="Bowman J.P."/>
        </authorList>
    </citation>
    <scope>NUCLEOTIDE SEQUENCE [LARGE SCALE GENOMIC DNA]</scope>
    <source>
        <strain evidence="4 5">KCTC 52047</strain>
    </source>
</reference>
<accession>A0A6N6M4I8</accession>
<keyword evidence="2" id="KW-0560">Oxidoreductase</keyword>
<keyword evidence="5" id="KW-1185">Reference proteome</keyword>
<dbReference type="PROSITE" id="PS00061">
    <property type="entry name" value="ADH_SHORT"/>
    <property type="match status" value="1"/>
</dbReference>
<dbReference type="PRINTS" id="PR00081">
    <property type="entry name" value="GDHRDH"/>
</dbReference>
<dbReference type="InterPro" id="IPR020904">
    <property type="entry name" value="Sc_DH/Rdtase_CS"/>
</dbReference>
<evidence type="ECO:0000256" key="3">
    <source>
        <dbReference type="RuleBase" id="RU000363"/>
    </source>
</evidence>
<dbReference type="EMBL" id="WACR01000005">
    <property type="protein sequence ID" value="KAB1064285.1"/>
    <property type="molecule type" value="Genomic_DNA"/>
</dbReference>
<dbReference type="SUPFAM" id="SSF51735">
    <property type="entry name" value="NAD(P)-binding Rossmann-fold domains"/>
    <property type="match status" value="1"/>
</dbReference>
<dbReference type="InterPro" id="IPR002347">
    <property type="entry name" value="SDR_fam"/>
</dbReference>
<dbReference type="Gene3D" id="3.40.50.720">
    <property type="entry name" value="NAD(P)-binding Rossmann-like Domain"/>
    <property type="match status" value="1"/>
</dbReference>
<dbReference type="InterPro" id="IPR036291">
    <property type="entry name" value="NAD(P)-bd_dom_sf"/>
</dbReference>
<dbReference type="OrthoDB" id="9775296at2"/>
<dbReference type="Pfam" id="PF00106">
    <property type="entry name" value="adh_short"/>
    <property type="match status" value="1"/>
</dbReference>
<dbReference type="Proteomes" id="UP000435357">
    <property type="component" value="Unassembled WGS sequence"/>
</dbReference>
<comment type="similarity">
    <text evidence="1 3">Belongs to the short-chain dehydrogenases/reductases (SDR) family.</text>
</comment>
<evidence type="ECO:0000256" key="1">
    <source>
        <dbReference type="ARBA" id="ARBA00006484"/>
    </source>
</evidence>
<dbReference type="PANTHER" id="PTHR43669:SF3">
    <property type="entry name" value="ALCOHOL DEHYDROGENASE, PUTATIVE (AFU_ORTHOLOGUE AFUA_3G03445)-RELATED"/>
    <property type="match status" value="1"/>
</dbReference>
<evidence type="ECO:0000313" key="4">
    <source>
        <dbReference type="EMBL" id="KAB1064285.1"/>
    </source>
</evidence>